<evidence type="ECO:0000256" key="6">
    <source>
        <dbReference type="ARBA" id="ARBA00023136"/>
    </source>
</evidence>
<dbReference type="FunFam" id="1.20.1720.10:FF:000014">
    <property type="entry name" value="MFS drug transporter, putative"/>
    <property type="match status" value="1"/>
</dbReference>
<evidence type="ECO:0000256" key="1">
    <source>
        <dbReference type="ARBA" id="ARBA00004128"/>
    </source>
</evidence>
<keyword evidence="5 11" id="KW-1133">Transmembrane helix</keyword>
<comment type="subcellular location">
    <subcellularLocation>
        <location evidence="1">Vacuole membrane</location>
        <topology evidence="1">Multi-pass membrane protein</topology>
    </subcellularLocation>
</comment>
<comment type="caution">
    <text evidence="13">The sequence shown here is derived from an EMBL/GenBank/DDBJ whole genome shotgun (WGS) entry which is preliminary data.</text>
</comment>
<dbReference type="Proteomes" id="UP001174694">
    <property type="component" value="Unassembled WGS sequence"/>
</dbReference>
<evidence type="ECO:0000256" key="9">
    <source>
        <dbReference type="ARBA" id="ARBA00083178"/>
    </source>
</evidence>
<feature type="transmembrane region" description="Helical" evidence="11">
    <location>
        <begin position="301"/>
        <end position="320"/>
    </location>
</feature>
<evidence type="ECO:0000256" key="8">
    <source>
        <dbReference type="ARBA" id="ARBA00069956"/>
    </source>
</evidence>
<evidence type="ECO:0000256" key="5">
    <source>
        <dbReference type="ARBA" id="ARBA00022989"/>
    </source>
</evidence>
<comment type="function">
    <text evidence="7">Efflux pump; part of the gene cluster that mediates the biosynthesis of dothistromin (DOTH), a polyketide toxin very similar in structure to the aflatoxin precursor, versicolorin B. One function of dotC may be to transport early-stage dothistromin biosynthetic intermediates from the cytoplasm into vacuoles, thereby affecting the rate of dothistromin production.</text>
</comment>
<keyword evidence="4 11" id="KW-0812">Transmembrane</keyword>
<evidence type="ECO:0000313" key="13">
    <source>
        <dbReference type="EMBL" id="KAJ9150330.1"/>
    </source>
</evidence>
<dbReference type="AlphaFoldDB" id="A0AA38RTN5"/>
<proteinExistence type="inferred from homology"/>
<dbReference type="GO" id="GO:0005886">
    <property type="term" value="C:plasma membrane"/>
    <property type="evidence" value="ECO:0007669"/>
    <property type="project" value="TreeGrafter"/>
</dbReference>
<evidence type="ECO:0000256" key="7">
    <source>
        <dbReference type="ARBA" id="ARBA00057269"/>
    </source>
</evidence>
<feature type="transmembrane region" description="Helical" evidence="11">
    <location>
        <begin position="203"/>
        <end position="225"/>
    </location>
</feature>
<dbReference type="EMBL" id="JANBVO010000008">
    <property type="protein sequence ID" value="KAJ9150330.1"/>
    <property type="molecule type" value="Genomic_DNA"/>
</dbReference>
<feature type="region of interest" description="Disordered" evidence="10">
    <location>
        <begin position="1"/>
        <end position="52"/>
    </location>
</feature>
<reference evidence="13" key="1">
    <citation type="submission" date="2022-07" db="EMBL/GenBank/DDBJ databases">
        <title>Fungi with potential for degradation of polypropylene.</title>
        <authorList>
            <person name="Gostincar C."/>
        </authorList>
    </citation>
    <scope>NUCLEOTIDE SEQUENCE</scope>
    <source>
        <strain evidence="13">EXF-13308</strain>
    </source>
</reference>
<dbReference type="Gene3D" id="1.20.1720.10">
    <property type="entry name" value="Multidrug resistance protein D"/>
    <property type="match status" value="1"/>
</dbReference>
<dbReference type="Pfam" id="PF07690">
    <property type="entry name" value="MFS_1"/>
    <property type="match status" value="1"/>
</dbReference>
<organism evidence="13 14">
    <name type="scientific">Pleurostoma richardsiae</name>
    <dbReference type="NCBI Taxonomy" id="41990"/>
    <lineage>
        <taxon>Eukaryota</taxon>
        <taxon>Fungi</taxon>
        <taxon>Dikarya</taxon>
        <taxon>Ascomycota</taxon>
        <taxon>Pezizomycotina</taxon>
        <taxon>Sordariomycetes</taxon>
        <taxon>Sordariomycetidae</taxon>
        <taxon>Calosphaeriales</taxon>
        <taxon>Pleurostomataceae</taxon>
        <taxon>Pleurostoma</taxon>
    </lineage>
</organism>
<keyword evidence="14" id="KW-1185">Reference proteome</keyword>
<dbReference type="PRINTS" id="PR01036">
    <property type="entry name" value="TCRTETB"/>
</dbReference>
<name>A0AA38RTN5_9PEZI</name>
<feature type="domain" description="Major facilitator superfamily (MFS) profile" evidence="12">
    <location>
        <begin position="81"/>
        <end position="571"/>
    </location>
</feature>
<evidence type="ECO:0000256" key="2">
    <source>
        <dbReference type="ARBA" id="ARBA00007520"/>
    </source>
</evidence>
<feature type="region of interest" description="Disordered" evidence="10">
    <location>
        <begin position="585"/>
        <end position="629"/>
    </location>
</feature>
<feature type="transmembrane region" description="Helical" evidence="11">
    <location>
        <begin position="146"/>
        <end position="172"/>
    </location>
</feature>
<dbReference type="InterPro" id="IPR011701">
    <property type="entry name" value="MFS"/>
</dbReference>
<dbReference type="Gene3D" id="1.20.1250.20">
    <property type="entry name" value="MFS general substrate transporter like domains"/>
    <property type="match status" value="1"/>
</dbReference>
<dbReference type="InterPro" id="IPR020846">
    <property type="entry name" value="MFS_dom"/>
</dbReference>
<accession>A0AA38RTN5</accession>
<feature type="transmembrane region" description="Helical" evidence="11">
    <location>
        <begin position="231"/>
        <end position="254"/>
    </location>
</feature>
<evidence type="ECO:0000313" key="14">
    <source>
        <dbReference type="Proteomes" id="UP001174694"/>
    </source>
</evidence>
<evidence type="ECO:0000256" key="11">
    <source>
        <dbReference type="SAM" id="Phobius"/>
    </source>
</evidence>
<feature type="compositionally biased region" description="Basic and acidic residues" evidence="10">
    <location>
        <begin position="617"/>
        <end position="629"/>
    </location>
</feature>
<protein>
    <recommendedName>
        <fullName evidence="8">Efflux pump dotC</fullName>
    </recommendedName>
    <alternativeName>
        <fullName evidence="9">Dothistromin biosynthesis protein C</fullName>
    </alternativeName>
</protein>
<keyword evidence="6 11" id="KW-0472">Membrane</keyword>
<dbReference type="PANTHER" id="PTHR23501">
    <property type="entry name" value="MAJOR FACILITATOR SUPERFAMILY"/>
    <property type="match status" value="1"/>
</dbReference>
<feature type="transmembrane region" description="Helical" evidence="11">
    <location>
        <begin position="549"/>
        <end position="567"/>
    </location>
</feature>
<dbReference type="GO" id="GO:0022857">
    <property type="term" value="F:transmembrane transporter activity"/>
    <property type="evidence" value="ECO:0007669"/>
    <property type="project" value="InterPro"/>
</dbReference>
<evidence type="ECO:0000256" key="10">
    <source>
        <dbReference type="SAM" id="MobiDB-lite"/>
    </source>
</evidence>
<feature type="compositionally biased region" description="Basic and acidic residues" evidence="10">
    <location>
        <begin position="17"/>
        <end position="29"/>
    </location>
</feature>
<evidence type="ECO:0000256" key="4">
    <source>
        <dbReference type="ARBA" id="ARBA00022692"/>
    </source>
</evidence>
<keyword evidence="3" id="KW-0813">Transport</keyword>
<dbReference type="FunFam" id="1.20.1250.20:FF:000196">
    <property type="entry name" value="MFS toxin efflux pump (AflT)"/>
    <property type="match status" value="1"/>
</dbReference>
<evidence type="ECO:0000256" key="3">
    <source>
        <dbReference type="ARBA" id="ARBA00022448"/>
    </source>
</evidence>
<feature type="transmembrane region" description="Helical" evidence="11">
    <location>
        <begin position="374"/>
        <end position="397"/>
    </location>
</feature>
<feature type="transmembrane region" description="Helical" evidence="11">
    <location>
        <begin position="341"/>
        <end position="362"/>
    </location>
</feature>
<sequence length="629" mass="66548">MAQQDHGRLNSLNATDKPSDLESASRGREGSSAAASSLSGSGDVATADSLENSAPAEARVAERYKSNIPEEARTSLQTTLIVLSLASALFLAALDVTIVTVAIPTIADQFHSTAGYTWIGSAYLLANAAAAPSWGKISDIWGRKPILLVAVGVFWVGSLLSAISVNMTMLIASRAVQGVGGGGIVILVNICISDLFSMRRRGVFFGIMGMVWAVAGGVGPVVGGVFTQEVTWRWCFYVNLPISGTAMLILTFMLKLHNPRTGVREGLAAVDWLGSLTIVGGTLMILLGLEFGGVTVPWSSATVICLLIFGILVVGIFLVIEWKFARYPVIPLSLFKNSGAVASFGVCACHGFVFISASYYMPLYFQGVLGVSPLLSGVYVLPFTISLAVTSTLTGLFIRKTGKYWPCIIAGMAVVTLGFGLFVDLGAQADWAKVILFQLIAGVGVGPNFQSPLISLQTTVQPKDIASATGTFGFIRQLSTSISVVVGGVIFQNGMQKQYPELLADLGPDVANLLSGNSAGASVGVVAQLEGDRGRKARAAYWTALRTMYIVYVAFAGLGLVISFFVGSRKLSKEHVEHKTGLKAMEAAREKKGGEEPHTRGTEEERAGSLGGFGHVRRGEEEGLRDEKA</sequence>
<dbReference type="PANTHER" id="PTHR23501:SF102">
    <property type="entry name" value="DRUG TRANSPORTER, PUTATIVE (AFU_ORTHOLOGUE AFUA_3G08530)-RELATED"/>
    <property type="match status" value="1"/>
</dbReference>
<dbReference type="InterPro" id="IPR036259">
    <property type="entry name" value="MFS_trans_sf"/>
</dbReference>
<feature type="transmembrane region" description="Helical" evidence="11">
    <location>
        <begin position="404"/>
        <end position="423"/>
    </location>
</feature>
<gene>
    <name evidence="13" type="ORF">NKR23_g3838</name>
</gene>
<dbReference type="GO" id="GO:0005774">
    <property type="term" value="C:vacuolar membrane"/>
    <property type="evidence" value="ECO:0007669"/>
    <property type="project" value="UniProtKB-SubCell"/>
</dbReference>
<feature type="transmembrane region" description="Helical" evidence="11">
    <location>
        <begin position="80"/>
        <end position="103"/>
    </location>
</feature>
<comment type="similarity">
    <text evidence="2">Belongs to the major facilitator superfamily. TCR/Tet family.</text>
</comment>
<feature type="transmembrane region" description="Helical" evidence="11">
    <location>
        <begin position="178"/>
        <end position="196"/>
    </location>
</feature>
<evidence type="ECO:0000259" key="12">
    <source>
        <dbReference type="PROSITE" id="PS50850"/>
    </source>
</evidence>
<feature type="compositionally biased region" description="Low complexity" evidence="10">
    <location>
        <begin position="30"/>
        <end position="42"/>
    </location>
</feature>
<feature type="transmembrane region" description="Helical" evidence="11">
    <location>
        <begin position="115"/>
        <end position="134"/>
    </location>
</feature>
<feature type="transmembrane region" description="Helical" evidence="11">
    <location>
        <begin position="266"/>
        <end position="289"/>
    </location>
</feature>
<dbReference type="SUPFAM" id="SSF103473">
    <property type="entry name" value="MFS general substrate transporter"/>
    <property type="match status" value="1"/>
</dbReference>
<dbReference type="PROSITE" id="PS50850">
    <property type="entry name" value="MFS"/>
    <property type="match status" value="1"/>
</dbReference>
<feature type="compositionally biased region" description="Basic and acidic residues" evidence="10">
    <location>
        <begin position="585"/>
        <end position="607"/>
    </location>
</feature>